<evidence type="ECO:0000313" key="2">
    <source>
        <dbReference type="EMBL" id="CEK85010.1"/>
    </source>
</evidence>
<feature type="non-terminal residue" evidence="2">
    <location>
        <position position="276"/>
    </location>
</feature>
<feature type="compositionally biased region" description="Polar residues" evidence="1">
    <location>
        <begin position="152"/>
        <end position="161"/>
    </location>
</feature>
<feature type="compositionally biased region" description="Acidic residues" evidence="1">
    <location>
        <begin position="136"/>
        <end position="149"/>
    </location>
</feature>
<feature type="compositionally biased region" description="Low complexity" evidence="1">
    <location>
        <begin position="119"/>
        <end position="135"/>
    </location>
</feature>
<sequence>MLSFLNTATAAGNGMTGPTGEATKSSSNEDTSGEDNQIFCNGVSEGKMRKKGKQPVLAAKMTKIAAATGNTTSILEPIGIIIPKMFDKPKDDDDEKISEIPNMNSPLFKDIPAKKVDSSSDLSSSSGGSSSSEDSSSSDDDSDDEEEETKDMNTSNNTQQLEPVDEPQKLRTPIKLTISNLGKSSAKVISSASRKSIDSNSSDSITDVDDKNVEKDVIVETNPSLRPDTNGNPDGSHIAANLAPSYVHNESLKNTNDISDTSLRHSGTTQQQNNTM</sequence>
<accession>A0A0B7AYS9</accession>
<feature type="compositionally biased region" description="Polar residues" evidence="1">
    <location>
        <begin position="221"/>
        <end position="233"/>
    </location>
</feature>
<gene>
    <name evidence="2" type="primary">ORF145722</name>
</gene>
<proteinExistence type="predicted"/>
<feature type="compositionally biased region" description="Low complexity" evidence="1">
    <location>
        <begin position="189"/>
        <end position="205"/>
    </location>
</feature>
<protein>
    <submittedName>
        <fullName evidence="2">Uncharacterized protein</fullName>
    </submittedName>
</protein>
<feature type="compositionally biased region" description="Polar residues" evidence="1">
    <location>
        <begin position="252"/>
        <end position="276"/>
    </location>
</feature>
<organism evidence="2">
    <name type="scientific">Arion vulgaris</name>
    <dbReference type="NCBI Taxonomy" id="1028688"/>
    <lineage>
        <taxon>Eukaryota</taxon>
        <taxon>Metazoa</taxon>
        <taxon>Spiralia</taxon>
        <taxon>Lophotrochozoa</taxon>
        <taxon>Mollusca</taxon>
        <taxon>Gastropoda</taxon>
        <taxon>Heterobranchia</taxon>
        <taxon>Euthyneura</taxon>
        <taxon>Panpulmonata</taxon>
        <taxon>Eupulmonata</taxon>
        <taxon>Stylommatophora</taxon>
        <taxon>Helicina</taxon>
        <taxon>Arionoidea</taxon>
        <taxon>Arionidae</taxon>
        <taxon>Arion</taxon>
    </lineage>
</organism>
<feature type="region of interest" description="Disordered" evidence="1">
    <location>
        <begin position="91"/>
        <end position="276"/>
    </location>
</feature>
<evidence type="ECO:0000256" key="1">
    <source>
        <dbReference type="SAM" id="MobiDB-lite"/>
    </source>
</evidence>
<reference evidence="2" key="1">
    <citation type="submission" date="2014-12" db="EMBL/GenBank/DDBJ databases">
        <title>Insight into the proteome of Arion vulgaris.</title>
        <authorList>
            <person name="Aradska J."/>
            <person name="Bulat T."/>
            <person name="Smidak R."/>
            <person name="Sarate P."/>
            <person name="Gangsoo J."/>
            <person name="Sialana F."/>
            <person name="Bilban M."/>
            <person name="Lubec G."/>
        </authorList>
    </citation>
    <scope>NUCLEOTIDE SEQUENCE</scope>
    <source>
        <tissue evidence="2">Skin</tissue>
    </source>
</reference>
<dbReference type="AlphaFoldDB" id="A0A0B7AYS9"/>
<name>A0A0B7AYS9_9EUPU</name>
<feature type="compositionally biased region" description="Basic and acidic residues" evidence="1">
    <location>
        <begin position="208"/>
        <end position="218"/>
    </location>
</feature>
<feature type="compositionally biased region" description="Polar residues" evidence="1">
    <location>
        <begin position="22"/>
        <end position="39"/>
    </location>
</feature>
<feature type="region of interest" description="Disordered" evidence="1">
    <location>
        <begin position="8"/>
        <end position="44"/>
    </location>
</feature>
<dbReference type="EMBL" id="HACG01038145">
    <property type="protein sequence ID" value="CEK85010.1"/>
    <property type="molecule type" value="Transcribed_RNA"/>
</dbReference>